<accession>A0A0F3MNQ0</accession>
<dbReference type="AlphaFoldDB" id="A0A0F3MNQ0"/>
<protein>
    <submittedName>
        <fullName evidence="1">Putative conjugative transfer protein TraH</fullName>
    </submittedName>
</protein>
<name>A0A0F3MNQ0_9RICK</name>
<sequence>MLDDFLIKAAEKAGIPDNMRNSIMSITGTIVVVNNNVNFFDSLAKDEKSRISHLKGEKSASRFIDVIVEVA</sequence>
<dbReference type="EMBL" id="LANP01000004">
    <property type="protein sequence ID" value="KJV57067.1"/>
    <property type="molecule type" value="Genomic_DNA"/>
</dbReference>
<reference evidence="1 2" key="1">
    <citation type="submission" date="2015-02" db="EMBL/GenBank/DDBJ databases">
        <title>Genome Sequencing of Rickettsiales.</title>
        <authorList>
            <person name="Daugherty S.C."/>
            <person name="Su Q."/>
            <person name="Abolude K."/>
            <person name="Beier-Sexton M."/>
            <person name="Carlyon J.A."/>
            <person name="Carter R."/>
            <person name="Day N.P."/>
            <person name="Dumler S.J."/>
            <person name="Dyachenko V."/>
            <person name="Godinez A."/>
            <person name="Kurtti T.J."/>
            <person name="Lichay M."/>
            <person name="Mullins K.E."/>
            <person name="Ott S."/>
            <person name="Pappas-Brown V."/>
            <person name="Paris D.H."/>
            <person name="Patel P."/>
            <person name="Richards A.L."/>
            <person name="Sadzewicz L."/>
            <person name="Sears K."/>
            <person name="Seidman D."/>
            <person name="Sengamalay N."/>
            <person name="Stenos J."/>
            <person name="Tallon L.J."/>
            <person name="Vincent G."/>
            <person name="Fraser C.M."/>
            <person name="Munderloh U."/>
            <person name="Dunning-Hotopp J.C."/>
        </authorList>
    </citation>
    <scope>NUCLEOTIDE SEQUENCE [LARGE SCALE GENOMIC DNA]</scope>
    <source>
        <strain evidence="1 2">Fuller</strain>
    </source>
</reference>
<evidence type="ECO:0000313" key="1">
    <source>
        <dbReference type="EMBL" id="KJV57067.1"/>
    </source>
</evidence>
<comment type="caution">
    <text evidence="1">The sequence shown here is derived from an EMBL/GenBank/DDBJ whole genome shotgun (WGS) entry which is preliminary data.</text>
</comment>
<dbReference type="Proteomes" id="UP000033616">
    <property type="component" value="Unassembled WGS sequence"/>
</dbReference>
<gene>
    <name evidence="1" type="ORF">OCHUTO_0257</name>
</gene>
<organism evidence="1 2">
    <name type="scientific">Orientia chuto str. Dubai</name>
    <dbReference type="NCBI Taxonomy" id="1359168"/>
    <lineage>
        <taxon>Bacteria</taxon>
        <taxon>Pseudomonadati</taxon>
        <taxon>Pseudomonadota</taxon>
        <taxon>Alphaproteobacteria</taxon>
        <taxon>Rickettsiales</taxon>
        <taxon>Rickettsiaceae</taxon>
        <taxon>Rickettsieae</taxon>
        <taxon>Orientia</taxon>
    </lineage>
</organism>
<proteinExistence type="predicted"/>
<keyword evidence="2" id="KW-1185">Reference proteome</keyword>
<dbReference type="PATRIC" id="fig|1359168.3.peg.958"/>
<evidence type="ECO:0000313" key="2">
    <source>
        <dbReference type="Proteomes" id="UP000033616"/>
    </source>
</evidence>